<comment type="caution">
    <text evidence="2">The sequence shown here is derived from an EMBL/GenBank/DDBJ whole genome shotgun (WGS) entry which is preliminary data.</text>
</comment>
<dbReference type="OrthoDB" id="40126at2759"/>
<dbReference type="SMART" id="SM00671">
    <property type="entry name" value="SEL1"/>
    <property type="match status" value="2"/>
</dbReference>
<proteinExistence type="inferred from homology"/>
<dbReference type="InterPro" id="IPR011990">
    <property type="entry name" value="TPR-like_helical_dom_sf"/>
</dbReference>
<dbReference type="SUPFAM" id="SSF81901">
    <property type="entry name" value="HCP-like"/>
    <property type="match status" value="1"/>
</dbReference>
<keyword evidence="3" id="KW-1185">Reference proteome</keyword>
<dbReference type="InterPro" id="IPR050767">
    <property type="entry name" value="Sel1_AlgK"/>
</dbReference>
<name>K0SCT2_THAOC</name>
<sequence length="97" mass="10757">MQGRGLCGLEKNVPRAIQLWSEAADLGSAKALFKMGMKYFNGGDGLAQDKAKAIRCWESAAMQGDVESRHGIGVCEWEKRKYNNALKHFMISAKMGY</sequence>
<dbReference type="InterPro" id="IPR006597">
    <property type="entry name" value="Sel1-like"/>
</dbReference>
<organism evidence="2 3">
    <name type="scientific">Thalassiosira oceanica</name>
    <name type="common">Marine diatom</name>
    <dbReference type="NCBI Taxonomy" id="159749"/>
    <lineage>
        <taxon>Eukaryota</taxon>
        <taxon>Sar</taxon>
        <taxon>Stramenopiles</taxon>
        <taxon>Ochrophyta</taxon>
        <taxon>Bacillariophyta</taxon>
        <taxon>Coscinodiscophyceae</taxon>
        <taxon>Thalassiosirophycidae</taxon>
        <taxon>Thalassiosirales</taxon>
        <taxon>Thalassiosiraceae</taxon>
        <taxon>Thalassiosira</taxon>
    </lineage>
</organism>
<protein>
    <submittedName>
        <fullName evidence="2">Uncharacterized protein</fullName>
    </submittedName>
</protein>
<evidence type="ECO:0000313" key="3">
    <source>
        <dbReference type="Proteomes" id="UP000266841"/>
    </source>
</evidence>
<dbReference type="AlphaFoldDB" id="K0SCT2"/>
<dbReference type="Pfam" id="PF08238">
    <property type="entry name" value="Sel1"/>
    <property type="match status" value="2"/>
</dbReference>
<gene>
    <name evidence="2" type="ORF">THAOC_15366</name>
</gene>
<dbReference type="Proteomes" id="UP000266841">
    <property type="component" value="Unassembled WGS sequence"/>
</dbReference>
<dbReference type="EMBL" id="AGNL01017838">
    <property type="protein sequence ID" value="EJK63948.1"/>
    <property type="molecule type" value="Genomic_DNA"/>
</dbReference>
<feature type="non-terminal residue" evidence="2">
    <location>
        <position position="97"/>
    </location>
</feature>
<accession>K0SCT2</accession>
<dbReference type="PANTHER" id="PTHR11102">
    <property type="entry name" value="SEL-1-LIKE PROTEIN"/>
    <property type="match status" value="1"/>
</dbReference>
<reference evidence="2 3" key="1">
    <citation type="journal article" date="2012" name="Genome Biol.">
        <title>Genome and low-iron response of an oceanic diatom adapted to chronic iron limitation.</title>
        <authorList>
            <person name="Lommer M."/>
            <person name="Specht M."/>
            <person name="Roy A.S."/>
            <person name="Kraemer L."/>
            <person name="Andreson R."/>
            <person name="Gutowska M.A."/>
            <person name="Wolf J."/>
            <person name="Bergner S.V."/>
            <person name="Schilhabel M.B."/>
            <person name="Klostermeier U.C."/>
            <person name="Beiko R.G."/>
            <person name="Rosenstiel P."/>
            <person name="Hippler M."/>
            <person name="Laroche J."/>
        </authorList>
    </citation>
    <scope>NUCLEOTIDE SEQUENCE [LARGE SCALE GENOMIC DNA]</scope>
    <source>
        <strain evidence="2 3">CCMP1005</strain>
    </source>
</reference>
<dbReference type="Gene3D" id="1.25.40.10">
    <property type="entry name" value="Tetratricopeptide repeat domain"/>
    <property type="match status" value="1"/>
</dbReference>
<comment type="similarity">
    <text evidence="1">Belongs to the sel-1 family.</text>
</comment>
<evidence type="ECO:0000256" key="1">
    <source>
        <dbReference type="ARBA" id="ARBA00038101"/>
    </source>
</evidence>
<evidence type="ECO:0000313" key="2">
    <source>
        <dbReference type="EMBL" id="EJK63948.1"/>
    </source>
</evidence>
<dbReference type="PANTHER" id="PTHR11102:SF160">
    <property type="entry name" value="ERAD-ASSOCIATED E3 UBIQUITIN-PROTEIN LIGASE COMPONENT HRD3"/>
    <property type="match status" value="1"/>
</dbReference>